<feature type="region of interest" description="Disordered" evidence="1">
    <location>
        <begin position="1"/>
        <end position="26"/>
    </location>
</feature>
<accession>A0ABS3XZB9</accession>
<dbReference type="EMBL" id="JAFFZM010000012">
    <property type="protein sequence ID" value="MBO8200750.1"/>
    <property type="molecule type" value="Genomic_DNA"/>
</dbReference>
<name>A0ABS3XZB9_9ACTN</name>
<dbReference type="GeneID" id="96261082"/>
<sequence length="89" mass="9308">MTQPPPTAVTTTVPAPRPAPGGRTDPAAQLRAHAVALHAHAERLRTGAAAVDWTGPEATAFHRQIEHLAHRCTVAADALIRSAALLDPL</sequence>
<reference evidence="2 3" key="1">
    <citation type="submission" date="2021-02" db="EMBL/GenBank/DDBJ databases">
        <title>Streptomyces spirodelae sp. nov., isolated from duckweed.</title>
        <authorList>
            <person name="Saimee Y."/>
            <person name="Duangmal K."/>
        </authorList>
    </citation>
    <scope>NUCLEOTIDE SEQUENCE [LARGE SCALE GENOMIC DNA]</scope>
    <source>
        <strain evidence="2 3">DSM 42105</strain>
    </source>
</reference>
<protein>
    <recommendedName>
        <fullName evidence="4">Phosphatase</fullName>
    </recommendedName>
</protein>
<comment type="caution">
    <text evidence="2">The sequence shown here is derived from an EMBL/GenBank/DDBJ whole genome shotgun (WGS) entry which is preliminary data.</text>
</comment>
<feature type="compositionally biased region" description="Low complexity" evidence="1">
    <location>
        <begin position="8"/>
        <end position="26"/>
    </location>
</feature>
<keyword evidence="3" id="KW-1185">Reference proteome</keyword>
<gene>
    <name evidence="2" type="ORF">JW613_20900</name>
</gene>
<evidence type="ECO:0000313" key="2">
    <source>
        <dbReference type="EMBL" id="MBO8200750.1"/>
    </source>
</evidence>
<proteinExistence type="predicted"/>
<dbReference type="Proteomes" id="UP000721954">
    <property type="component" value="Unassembled WGS sequence"/>
</dbReference>
<evidence type="ECO:0008006" key="4">
    <source>
        <dbReference type="Google" id="ProtNLM"/>
    </source>
</evidence>
<organism evidence="2 3">
    <name type="scientific">Streptomyces smyrnaeus</name>
    <dbReference type="NCBI Taxonomy" id="1387713"/>
    <lineage>
        <taxon>Bacteria</taxon>
        <taxon>Bacillati</taxon>
        <taxon>Actinomycetota</taxon>
        <taxon>Actinomycetes</taxon>
        <taxon>Kitasatosporales</taxon>
        <taxon>Streptomycetaceae</taxon>
        <taxon>Streptomyces</taxon>
    </lineage>
</organism>
<evidence type="ECO:0000256" key="1">
    <source>
        <dbReference type="SAM" id="MobiDB-lite"/>
    </source>
</evidence>
<evidence type="ECO:0000313" key="3">
    <source>
        <dbReference type="Proteomes" id="UP000721954"/>
    </source>
</evidence>
<dbReference type="RefSeq" id="WP_209212361.1">
    <property type="nucleotide sequence ID" value="NZ_JAFFZM010000012.1"/>
</dbReference>